<proteinExistence type="predicted"/>
<dbReference type="RefSeq" id="WP_211547006.1">
    <property type="nucleotide sequence ID" value="NZ_JAGTUF010000004.1"/>
</dbReference>
<feature type="region of interest" description="Disordered" evidence="1">
    <location>
        <begin position="20"/>
        <end position="39"/>
    </location>
</feature>
<dbReference type="InterPro" id="IPR018247">
    <property type="entry name" value="EF_Hand_1_Ca_BS"/>
</dbReference>
<sequence length="204" mass="22626">MPCSPCRVVIACRLRLIPPRTEHDSNPHDGAPAFRQLIHSPNGEPLGRALCHDALTVWFAHTGSNRDGLITNDEFEADSTAQFTRLDRDDDGVITADELQEIRRPFLIEPQNKDLSPSPEGNIDSNHADLPDAGAAPNSWFRHHSVGRGEDPVMTADSNLDFKVSRAEFRTRAKEVFARLDRDKNQALAQEEVTASCLPPSPSR</sequence>
<dbReference type="SUPFAM" id="SSF47473">
    <property type="entry name" value="EF-hand"/>
    <property type="match status" value="1"/>
</dbReference>
<name>A0ABS5IA70_9PROT</name>
<evidence type="ECO:0000256" key="1">
    <source>
        <dbReference type="SAM" id="MobiDB-lite"/>
    </source>
</evidence>
<feature type="region of interest" description="Disordered" evidence="1">
    <location>
        <begin position="110"/>
        <end position="134"/>
    </location>
</feature>
<organism evidence="3 4">
    <name type="scientific">Magnetospirillum sulfuroxidans</name>
    <dbReference type="NCBI Taxonomy" id="611300"/>
    <lineage>
        <taxon>Bacteria</taxon>
        <taxon>Pseudomonadati</taxon>
        <taxon>Pseudomonadota</taxon>
        <taxon>Alphaproteobacteria</taxon>
        <taxon>Rhodospirillales</taxon>
        <taxon>Rhodospirillaceae</taxon>
        <taxon>Magnetospirillum</taxon>
    </lineage>
</organism>
<accession>A0ABS5IA70</accession>
<dbReference type="Pfam" id="PF13202">
    <property type="entry name" value="EF-hand_5"/>
    <property type="match status" value="1"/>
</dbReference>
<comment type="caution">
    <text evidence="3">The sequence shown here is derived from an EMBL/GenBank/DDBJ whole genome shotgun (WGS) entry which is preliminary data.</text>
</comment>
<dbReference type="PROSITE" id="PS50222">
    <property type="entry name" value="EF_HAND_2"/>
    <property type="match status" value="1"/>
</dbReference>
<protein>
    <recommendedName>
        <fullName evidence="2">EF-hand domain-containing protein</fullName>
    </recommendedName>
</protein>
<dbReference type="EMBL" id="JAGTUF010000004">
    <property type="protein sequence ID" value="MBR9971331.1"/>
    <property type="molecule type" value="Genomic_DNA"/>
</dbReference>
<keyword evidence="4" id="KW-1185">Reference proteome</keyword>
<dbReference type="InterPro" id="IPR011992">
    <property type="entry name" value="EF-hand-dom_pair"/>
</dbReference>
<dbReference type="InterPro" id="IPR002048">
    <property type="entry name" value="EF_hand_dom"/>
</dbReference>
<evidence type="ECO:0000313" key="4">
    <source>
        <dbReference type="Proteomes" id="UP000680714"/>
    </source>
</evidence>
<evidence type="ECO:0000259" key="2">
    <source>
        <dbReference type="PROSITE" id="PS50222"/>
    </source>
</evidence>
<dbReference type="PROSITE" id="PS00018">
    <property type="entry name" value="EF_HAND_1"/>
    <property type="match status" value="2"/>
</dbReference>
<reference evidence="3 4" key="1">
    <citation type="submission" date="2021-04" db="EMBL/GenBank/DDBJ databases">
        <title>Magnetospirillum sulfuroxidans sp. nov., a facultative chemolithoautotrophic sulfur-oxidizing alphaproteobacterium isolated from freshwater sediment and proposals for Paramagetospirillum gen. nov., and Magnetospirillaceae fam. nov.</title>
        <authorList>
            <person name="Koziaeva V."/>
            <person name="Geelhoed J.S."/>
            <person name="Sorokin D.Y."/>
            <person name="Grouzdev D.S."/>
        </authorList>
    </citation>
    <scope>NUCLEOTIDE SEQUENCE [LARGE SCALE GENOMIC DNA]</scope>
    <source>
        <strain evidence="3 4">J10</strain>
    </source>
</reference>
<gene>
    <name evidence="3" type="ORF">KEC16_06370</name>
</gene>
<dbReference type="Proteomes" id="UP000680714">
    <property type="component" value="Unassembled WGS sequence"/>
</dbReference>
<dbReference type="Gene3D" id="1.10.238.10">
    <property type="entry name" value="EF-hand"/>
    <property type="match status" value="1"/>
</dbReference>
<feature type="domain" description="EF-hand" evidence="2">
    <location>
        <begin position="74"/>
        <end position="109"/>
    </location>
</feature>
<evidence type="ECO:0000313" key="3">
    <source>
        <dbReference type="EMBL" id="MBR9971331.1"/>
    </source>
</evidence>